<accession>A0A4Y7TVE7</accession>
<feature type="signal peptide" evidence="1">
    <location>
        <begin position="1"/>
        <end position="22"/>
    </location>
</feature>
<evidence type="ECO:0000256" key="1">
    <source>
        <dbReference type="SAM" id="SignalP"/>
    </source>
</evidence>
<keyword evidence="3" id="KW-1185">Reference proteome</keyword>
<dbReference type="Proteomes" id="UP000298030">
    <property type="component" value="Unassembled WGS sequence"/>
</dbReference>
<evidence type="ECO:0000313" key="3">
    <source>
        <dbReference type="Proteomes" id="UP000298030"/>
    </source>
</evidence>
<feature type="chain" id="PRO_5021272144" evidence="1">
    <location>
        <begin position="23"/>
        <end position="229"/>
    </location>
</feature>
<organism evidence="2 3">
    <name type="scientific">Coprinellus micaceus</name>
    <name type="common">Glistening ink-cap mushroom</name>
    <name type="synonym">Coprinus micaceus</name>
    <dbReference type="NCBI Taxonomy" id="71717"/>
    <lineage>
        <taxon>Eukaryota</taxon>
        <taxon>Fungi</taxon>
        <taxon>Dikarya</taxon>
        <taxon>Basidiomycota</taxon>
        <taxon>Agaricomycotina</taxon>
        <taxon>Agaricomycetes</taxon>
        <taxon>Agaricomycetidae</taxon>
        <taxon>Agaricales</taxon>
        <taxon>Agaricineae</taxon>
        <taxon>Psathyrellaceae</taxon>
        <taxon>Coprinellus</taxon>
    </lineage>
</organism>
<evidence type="ECO:0000313" key="2">
    <source>
        <dbReference type="EMBL" id="TEB37914.1"/>
    </source>
</evidence>
<gene>
    <name evidence="2" type="ORF">FA13DRAFT_710976</name>
</gene>
<dbReference type="EMBL" id="QPFP01000003">
    <property type="protein sequence ID" value="TEB37914.1"/>
    <property type="molecule type" value="Genomic_DNA"/>
</dbReference>
<comment type="caution">
    <text evidence="2">The sequence shown here is derived from an EMBL/GenBank/DDBJ whole genome shotgun (WGS) entry which is preliminary data.</text>
</comment>
<name>A0A4Y7TVE7_COPMI</name>
<sequence>MSYPRLSYIALIRILQCVLVCGSQVLKVGTEAVAIWDSPTRSRNTSPCPPCIRLASQTNHPRVQSVARIMRYPSPLPPDRDRLLCLPQWHQQSVGHQSIIFDVFFDTHRDPATHPVEMSRYRVDLHSLAGELVDCTLTAESPPLPLPLPKRVSPVMRRISTSRLVSFRAEGNYGQNIICATYTLAGDSISITPVFMSGDYTSWVALCPVSGRALRKTDSDLLVVDFLST</sequence>
<proteinExistence type="predicted"/>
<protein>
    <submittedName>
        <fullName evidence="2">Uncharacterized protein</fullName>
    </submittedName>
</protein>
<reference evidence="2 3" key="1">
    <citation type="journal article" date="2019" name="Nat. Ecol. Evol.">
        <title>Megaphylogeny resolves global patterns of mushroom evolution.</title>
        <authorList>
            <person name="Varga T."/>
            <person name="Krizsan K."/>
            <person name="Foldi C."/>
            <person name="Dima B."/>
            <person name="Sanchez-Garcia M."/>
            <person name="Sanchez-Ramirez S."/>
            <person name="Szollosi G.J."/>
            <person name="Szarkandi J.G."/>
            <person name="Papp V."/>
            <person name="Albert L."/>
            <person name="Andreopoulos W."/>
            <person name="Angelini C."/>
            <person name="Antonin V."/>
            <person name="Barry K.W."/>
            <person name="Bougher N.L."/>
            <person name="Buchanan P."/>
            <person name="Buyck B."/>
            <person name="Bense V."/>
            <person name="Catcheside P."/>
            <person name="Chovatia M."/>
            <person name="Cooper J."/>
            <person name="Damon W."/>
            <person name="Desjardin D."/>
            <person name="Finy P."/>
            <person name="Geml J."/>
            <person name="Haridas S."/>
            <person name="Hughes K."/>
            <person name="Justo A."/>
            <person name="Karasinski D."/>
            <person name="Kautmanova I."/>
            <person name="Kiss B."/>
            <person name="Kocsube S."/>
            <person name="Kotiranta H."/>
            <person name="LaButti K.M."/>
            <person name="Lechner B.E."/>
            <person name="Liimatainen K."/>
            <person name="Lipzen A."/>
            <person name="Lukacs Z."/>
            <person name="Mihaltcheva S."/>
            <person name="Morgado L.N."/>
            <person name="Niskanen T."/>
            <person name="Noordeloos M.E."/>
            <person name="Ohm R.A."/>
            <person name="Ortiz-Santana B."/>
            <person name="Ovrebo C."/>
            <person name="Racz N."/>
            <person name="Riley R."/>
            <person name="Savchenko A."/>
            <person name="Shiryaev A."/>
            <person name="Soop K."/>
            <person name="Spirin V."/>
            <person name="Szebenyi C."/>
            <person name="Tomsovsky M."/>
            <person name="Tulloss R.E."/>
            <person name="Uehling J."/>
            <person name="Grigoriev I.V."/>
            <person name="Vagvolgyi C."/>
            <person name="Papp T."/>
            <person name="Martin F.M."/>
            <person name="Miettinen O."/>
            <person name="Hibbett D.S."/>
            <person name="Nagy L.G."/>
        </authorList>
    </citation>
    <scope>NUCLEOTIDE SEQUENCE [LARGE SCALE GENOMIC DNA]</scope>
    <source>
        <strain evidence="2 3">FP101781</strain>
    </source>
</reference>
<keyword evidence="1" id="KW-0732">Signal</keyword>
<dbReference type="AlphaFoldDB" id="A0A4Y7TVE7"/>